<evidence type="ECO:0000313" key="1">
    <source>
        <dbReference type="EMBL" id="PTE22949.1"/>
    </source>
</evidence>
<accession>A0A2T4JYF1</accession>
<sequence>MTSRARIARLEEIGKLLLEVKLAELHRAAEARRRSLEQLEALAMRPAEDLDPVTAAQTELRYQRWAEARRAEIDLLLARQTVDWMKAQAAARQAFGKTEALRLLRNRLR</sequence>
<dbReference type="EMBL" id="PZKG01000012">
    <property type="protein sequence ID" value="PTE22949.1"/>
    <property type="molecule type" value="Genomic_DNA"/>
</dbReference>
<gene>
    <name evidence="1" type="ORF">C5F48_04535</name>
</gene>
<dbReference type="Proteomes" id="UP000241010">
    <property type="component" value="Unassembled WGS sequence"/>
</dbReference>
<evidence type="ECO:0000313" key="2">
    <source>
        <dbReference type="Proteomes" id="UP000241010"/>
    </source>
</evidence>
<dbReference type="RefSeq" id="WP_107662720.1">
    <property type="nucleotide sequence ID" value="NZ_PZKG01000012.1"/>
</dbReference>
<reference evidence="1 2" key="1">
    <citation type="submission" date="2018-03" db="EMBL/GenBank/DDBJ databases">
        <title>Cereibacter changlensis.</title>
        <authorList>
            <person name="Meyer T.E."/>
            <person name="Miller S."/>
            <person name="Lodha T."/>
            <person name="Gandham S."/>
            <person name="Chintalapati S."/>
            <person name="Chintalapati V.R."/>
        </authorList>
    </citation>
    <scope>NUCLEOTIDE SEQUENCE [LARGE SCALE GENOMIC DNA]</scope>
    <source>
        <strain evidence="1 2">JA139</strain>
    </source>
</reference>
<organism evidence="1 2">
    <name type="scientific">Cereibacter changlensis JA139</name>
    <dbReference type="NCBI Taxonomy" id="1188249"/>
    <lineage>
        <taxon>Bacteria</taxon>
        <taxon>Pseudomonadati</taxon>
        <taxon>Pseudomonadota</taxon>
        <taxon>Alphaproteobacteria</taxon>
        <taxon>Rhodobacterales</taxon>
        <taxon>Paracoccaceae</taxon>
        <taxon>Cereibacter</taxon>
    </lineage>
</organism>
<dbReference type="OrthoDB" id="7644589at2"/>
<comment type="caution">
    <text evidence="1">The sequence shown here is derived from an EMBL/GenBank/DDBJ whole genome shotgun (WGS) entry which is preliminary data.</text>
</comment>
<proteinExistence type="predicted"/>
<keyword evidence="2" id="KW-1185">Reference proteome</keyword>
<name>A0A2T4JYF1_9RHOB</name>
<protein>
    <submittedName>
        <fullName evidence="1">Uncharacterized protein</fullName>
    </submittedName>
</protein>
<dbReference type="AlphaFoldDB" id="A0A2T4JYF1"/>